<dbReference type="InterPro" id="IPR049629">
    <property type="entry name" value="DPY30_SDC1_DD"/>
</dbReference>
<accession>A0A3N2PZ14</accession>
<dbReference type="STRING" id="1314773.A0A3N2PZ14"/>
<keyword evidence="3" id="KW-0539">Nucleus</keyword>
<feature type="compositionally biased region" description="Low complexity" evidence="4">
    <location>
        <begin position="50"/>
        <end position="72"/>
    </location>
</feature>
<evidence type="ECO:0000256" key="1">
    <source>
        <dbReference type="ARBA" id="ARBA00004123"/>
    </source>
</evidence>
<feature type="region of interest" description="Disordered" evidence="4">
    <location>
        <begin position="1"/>
        <end position="116"/>
    </location>
</feature>
<evidence type="ECO:0000256" key="2">
    <source>
        <dbReference type="ARBA" id="ARBA00010849"/>
    </source>
</evidence>
<organism evidence="5 6">
    <name type="scientific">Sodiomyces alkalinus (strain CBS 110278 / VKM F-3762 / F11)</name>
    <name type="common">Alkaliphilic filamentous fungus</name>
    <dbReference type="NCBI Taxonomy" id="1314773"/>
    <lineage>
        <taxon>Eukaryota</taxon>
        <taxon>Fungi</taxon>
        <taxon>Dikarya</taxon>
        <taxon>Ascomycota</taxon>
        <taxon>Pezizomycotina</taxon>
        <taxon>Sordariomycetes</taxon>
        <taxon>Hypocreomycetidae</taxon>
        <taxon>Glomerellales</taxon>
        <taxon>Plectosphaerellaceae</taxon>
        <taxon>Sodiomyces</taxon>
    </lineage>
</organism>
<feature type="compositionally biased region" description="Polar residues" evidence="4">
    <location>
        <begin position="82"/>
        <end position="96"/>
    </location>
</feature>
<dbReference type="RefSeq" id="XP_028467566.1">
    <property type="nucleotide sequence ID" value="XM_028614925.1"/>
</dbReference>
<comment type="subcellular location">
    <subcellularLocation>
        <location evidence="1">Nucleus</location>
    </subcellularLocation>
</comment>
<reference evidence="5 6" key="1">
    <citation type="journal article" date="2018" name="Mol. Ecol.">
        <title>The obligate alkalophilic soda-lake fungus Sodiomyces alkalinus has shifted to a protein diet.</title>
        <authorList>
            <person name="Grum-Grzhimaylo A.A."/>
            <person name="Falkoski D.L."/>
            <person name="van den Heuvel J."/>
            <person name="Valero-Jimenez C.A."/>
            <person name="Min B."/>
            <person name="Choi I.G."/>
            <person name="Lipzen A."/>
            <person name="Daum C.G."/>
            <person name="Aanen D.K."/>
            <person name="Tsang A."/>
            <person name="Henrissat B."/>
            <person name="Bilanenko E.N."/>
            <person name="de Vries R.P."/>
            <person name="van Kan J.A.L."/>
            <person name="Grigoriev I.V."/>
            <person name="Debets A.J.M."/>
        </authorList>
    </citation>
    <scope>NUCLEOTIDE SEQUENCE [LARGE SCALE GENOMIC DNA]</scope>
    <source>
        <strain evidence="5 6">F11</strain>
    </source>
</reference>
<dbReference type="Gene3D" id="1.20.890.10">
    <property type="entry name" value="cAMP-dependent protein kinase regulatory subunit, dimerization-anchoring domain"/>
    <property type="match status" value="1"/>
</dbReference>
<proteinExistence type="inferred from homology"/>
<evidence type="ECO:0000313" key="5">
    <source>
        <dbReference type="EMBL" id="ROT39760.1"/>
    </source>
</evidence>
<protein>
    <recommendedName>
        <fullName evidence="7">Dpy-30 domain-containing protein</fullName>
    </recommendedName>
</protein>
<evidence type="ECO:0008006" key="7">
    <source>
        <dbReference type="Google" id="ProtNLM"/>
    </source>
</evidence>
<dbReference type="InterPro" id="IPR007858">
    <property type="entry name" value="Dpy-30_motif"/>
</dbReference>
<feature type="compositionally biased region" description="Polar residues" evidence="4">
    <location>
        <begin position="27"/>
        <end position="36"/>
    </location>
</feature>
<keyword evidence="6" id="KW-1185">Reference proteome</keyword>
<dbReference type="Proteomes" id="UP000272025">
    <property type="component" value="Unassembled WGS sequence"/>
</dbReference>
<dbReference type="OrthoDB" id="417678at2759"/>
<name>A0A3N2PZ14_SODAK</name>
<evidence type="ECO:0000256" key="4">
    <source>
        <dbReference type="SAM" id="MobiDB-lite"/>
    </source>
</evidence>
<dbReference type="EMBL" id="ML119053">
    <property type="protein sequence ID" value="ROT39760.1"/>
    <property type="molecule type" value="Genomic_DNA"/>
</dbReference>
<dbReference type="GO" id="GO:0005634">
    <property type="term" value="C:nucleus"/>
    <property type="evidence" value="ECO:0007669"/>
    <property type="project" value="UniProtKB-SubCell"/>
</dbReference>
<comment type="similarity">
    <text evidence="2">Belongs to the dpy-30 family.</text>
</comment>
<feature type="compositionally biased region" description="Polar residues" evidence="4">
    <location>
        <begin position="1"/>
        <end position="20"/>
    </location>
</feature>
<evidence type="ECO:0000256" key="3">
    <source>
        <dbReference type="ARBA" id="ARBA00023242"/>
    </source>
</evidence>
<dbReference type="Pfam" id="PF05186">
    <property type="entry name" value="Dpy-30"/>
    <property type="match status" value="1"/>
</dbReference>
<dbReference type="CDD" id="cd22965">
    <property type="entry name" value="DD_DPY30_SDC1"/>
    <property type="match status" value="1"/>
</dbReference>
<dbReference type="AlphaFoldDB" id="A0A3N2PZ14"/>
<sequence length="164" mass="16849">MSETPVQPTLAQDGSISASTPGPAELTATTGPSDSSIPEPAPTDALMTDAPPASEQAPSPAVVAQPAASNAPSPAPGRTGTPMRNNGTQEPNSSRAGSAHPDAAVNVPDNAALHGDPVRRYLNTKVTGVLLEGMKQIAKEQPKDPLRKLGEFLIQRSKELEGTE</sequence>
<evidence type="ECO:0000313" key="6">
    <source>
        <dbReference type="Proteomes" id="UP000272025"/>
    </source>
</evidence>
<gene>
    <name evidence="5" type="ORF">SODALDRAFT_377682</name>
</gene>
<dbReference type="GeneID" id="39583402"/>